<protein>
    <submittedName>
        <fullName evidence="3">Uncharacterized protein</fullName>
    </submittedName>
</protein>
<keyword evidence="2" id="KW-0812">Transmembrane</keyword>
<comment type="caution">
    <text evidence="3">The sequence shown here is derived from an EMBL/GenBank/DDBJ whole genome shotgun (WGS) entry which is preliminary data.</text>
</comment>
<evidence type="ECO:0000256" key="2">
    <source>
        <dbReference type="SAM" id="Phobius"/>
    </source>
</evidence>
<sequence>MSLTSAMATLKILVISSVRMTRSISVFRYRCDGRRWIIRGEMLYQASIDLVHNPNSLGDSMNFMMDASRSRAWLVLAIGGALLFRGLLVLGLDNKRLYRYSERATRRERRNGFAVDDTNVRGGSGGGDSGSANPTLAKACKVSPCVSHLSHPPTFHVYRPLRRFPAPRFLDH</sequence>
<dbReference type="AlphaFoldDB" id="A0A7J0H175"/>
<evidence type="ECO:0000256" key="1">
    <source>
        <dbReference type="SAM" id="MobiDB-lite"/>
    </source>
</evidence>
<dbReference type="Proteomes" id="UP000585474">
    <property type="component" value="Unassembled WGS sequence"/>
</dbReference>
<proteinExistence type="predicted"/>
<dbReference type="EMBL" id="BJWL01000026">
    <property type="protein sequence ID" value="GFZ16758.1"/>
    <property type="molecule type" value="Genomic_DNA"/>
</dbReference>
<reference evidence="3 4" key="1">
    <citation type="submission" date="2019-07" db="EMBL/GenBank/DDBJ databases">
        <title>De Novo Assembly of kiwifruit Actinidia rufa.</title>
        <authorList>
            <person name="Sugita-Konishi S."/>
            <person name="Sato K."/>
            <person name="Mori E."/>
            <person name="Abe Y."/>
            <person name="Kisaki G."/>
            <person name="Hamano K."/>
            <person name="Suezawa K."/>
            <person name="Otani M."/>
            <person name="Fukuda T."/>
            <person name="Manabe T."/>
            <person name="Gomi K."/>
            <person name="Tabuchi M."/>
            <person name="Akimitsu K."/>
            <person name="Kataoka I."/>
        </authorList>
    </citation>
    <scope>NUCLEOTIDE SEQUENCE [LARGE SCALE GENOMIC DNA]</scope>
    <source>
        <strain evidence="4">cv. Fuchu</strain>
    </source>
</reference>
<keyword evidence="2" id="KW-1133">Transmembrane helix</keyword>
<feature type="transmembrane region" description="Helical" evidence="2">
    <location>
        <begin position="72"/>
        <end position="92"/>
    </location>
</feature>
<keyword evidence="2" id="KW-0472">Membrane</keyword>
<evidence type="ECO:0000313" key="4">
    <source>
        <dbReference type="Proteomes" id="UP000585474"/>
    </source>
</evidence>
<gene>
    <name evidence="3" type="ORF">Acr_26g0000280</name>
</gene>
<feature type="region of interest" description="Disordered" evidence="1">
    <location>
        <begin position="111"/>
        <end position="132"/>
    </location>
</feature>
<name>A0A7J0H175_9ERIC</name>
<accession>A0A7J0H175</accession>
<organism evidence="3 4">
    <name type="scientific">Actinidia rufa</name>
    <dbReference type="NCBI Taxonomy" id="165716"/>
    <lineage>
        <taxon>Eukaryota</taxon>
        <taxon>Viridiplantae</taxon>
        <taxon>Streptophyta</taxon>
        <taxon>Embryophyta</taxon>
        <taxon>Tracheophyta</taxon>
        <taxon>Spermatophyta</taxon>
        <taxon>Magnoliopsida</taxon>
        <taxon>eudicotyledons</taxon>
        <taxon>Gunneridae</taxon>
        <taxon>Pentapetalae</taxon>
        <taxon>asterids</taxon>
        <taxon>Ericales</taxon>
        <taxon>Actinidiaceae</taxon>
        <taxon>Actinidia</taxon>
    </lineage>
</organism>
<keyword evidence="4" id="KW-1185">Reference proteome</keyword>
<evidence type="ECO:0000313" key="3">
    <source>
        <dbReference type="EMBL" id="GFZ16758.1"/>
    </source>
</evidence>